<dbReference type="Proteomes" id="UP001163324">
    <property type="component" value="Chromosome 4"/>
</dbReference>
<proteinExistence type="predicted"/>
<sequence>MHLIDALDHPPPATRVSPLERSYYLRNVSEQFNQASTHLSPAPRELDDDNHDLEASFPYDPSSQTEGPTILLSYGTENEDIFSAHSPIAQADHGSQPHDEFDAQDSSQYQQALEIPAPNDDASIFTEELVTEFQVKRRSQTQTQGRIPCFMCRQRFSNNRQALRHMKQCHFLNMIWVCETGSCANYQTDTPKHRLLSPDSRGNVFFRRDNFTSHLVVKHGVAHELKKDLAGQAEVDRCPLPTELSCSVPGCEARYVGGDHVLGDLLTHVTKDHPTELEGIAFRNALLPYLHSIKIVVRGPRGLRPVTHEDPDSG</sequence>
<name>A0ACC0V0N0_9HYPO</name>
<protein>
    <submittedName>
        <fullName evidence="1">Uncharacterized protein</fullName>
    </submittedName>
</protein>
<gene>
    <name evidence="1" type="ORF">N3K66_004227</name>
</gene>
<organism evidence="1 2">
    <name type="scientific">Trichothecium roseum</name>
    <dbReference type="NCBI Taxonomy" id="47278"/>
    <lineage>
        <taxon>Eukaryota</taxon>
        <taxon>Fungi</taxon>
        <taxon>Dikarya</taxon>
        <taxon>Ascomycota</taxon>
        <taxon>Pezizomycotina</taxon>
        <taxon>Sordariomycetes</taxon>
        <taxon>Hypocreomycetidae</taxon>
        <taxon>Hypocreales</taxon>
        <taxon>Hypocreales incertae sedis</taxon>
        <taxon>Trichothecium</taxon>
    </lineage>
</organism>
<keyword evidence="2" id="KW-1185">Reference proteome</keyword>
<reference evidence="1" key="1">
    <citation type="submission" date="2022-10" db="EMBL/GenBank/DDBJ databases">
        <title>Complete Genome of Trichothecium roseum strain YXFP-22015, a Plant Pathogen Isolated from Citrus.</title>
        <authorList>
            <person name="Wang Y."/>
            <person name="Zhu L."/>
        </authorList>
    </citation>
    <scope>NUCLEOTIDE SEQUENCE</scope>
    <source>
        <strain evidence="1">YXFP-22015</strain>
    </source>
</reference>
<evidence type="ECO:0000313" key="1">
    <source>
        <dbReference type="EMBL" id="KAI9899965.1"/>
    </source>
</evidence>
<accession>A0ACC0V0N0</accession>
<dbReference type="EMBL" id="CM047943">
    <property type="protein sequence ID" value="KAI9899965.1"/>
    <property type="molecule type" value="Genomic_DNA"/>
</dbReference>
<comment type="caution">
    <text evidence="1">The sequence shown here is derived from an EMBL/GenBank/DDBJ whole genome shotgun (WGS) entry which is preliminary data.</text>
</comment>
<evidence type="ECO:0000313" key="2">
    <source>
        <dbReference type="Proteomes" id="UP001163324"/>
    </source>
</evidence>